<feature type="domain" description="Phospholipase D N-terminal" evidence="2">
    <location>
        <begin position="67"/>
        <end position="162"/>
    </location>
</feature>
<dbReference type="CDD" id="cd07389">
    <property type="entry name" value="MPP_PhoD"/>
    <property type="match status" value="1"/>
</dbReference>
<proteinExistence type="predicted"/>
<organism evidence="3 4">
    <name type="scientific">Prosthecobacter debontii</name>
    <dbReference type="NCBI Taxonomy" id="48467"/>
    <lineage>
        <taxon>Bacteria</taxon>
        <taxon>Pseudomonadati</taxon>
        <taxon>Verrucomicrobiota</taxon>
        <taxon>Verrucomicrobiia</taxon>
        <taxon>Verrucomicrobiales</taxon>
        <taxon>Verrucomicrobiaceae</taxon>
        <taxon>Prosthecobacter</taxon>
    </lineage>
</organism>
<dbReference type="InterPro" id="IPR018946">
    <property type="entry name" value="PhoD-like_MPP"/>
</dbReference>
<dbReference type="EMBL" id="FUYE01000002">
    <property type="protein sequence ID" value="SKA82339.1"/>
    <property type="molecule type" value="Genomic_DNA"/>
</dbReference>
<evidence type="ECO:0000259" key="1">
    <source>
        <dbReference type="Pfam" id="PF09423"/>
    </source>
</evidence>
<dbReference type="Gene3D" id="3.60.21.70">
    <property type="entry name" value="PhoD-like phosphatase"/>
    <property type="match status" value="1"/>
</dbReference>
<gene>
    <name evidence="3" type="ORF">SAMN02745166_00895</name>
</gene>
<dbReference type="SUPFAM" id="SSF56300">
    <property type="entry name" value="Metallo-dependent phosphatases"/>
    <property type="match status" value="1"/>
</dbReference>
<reference evidence="4" key="1">
    <citation type="submission" date="2017-02" db="EMBL/GenBank/DDBJ databases">
        <authorList>
            <person name="Varghese N."/>
            <person name="Submissions S."/>
        </authorList>
    </citation>
    <scope>NUCLEOTIDE SEQUENCE [LARGE SCALE GENOMIC DNA]</scope>
    <source>
        <strain evidence="4">ATCC 700200</strain>
    </source>
</reference>
<dbReference type="InterPro" id="IPR038607">
    <property type="entry name" value="PhoD-like_sf"/>
</dbReference>
<dbReference type="PANTHER" id="PTHR43606:SF2">
    <property type="entry name" value="ALKALINE PHOSPHATASE FAMILY PROTEIN (AFU_ORTHOLOGUE AFUA_5G03860)"/>
    <property type="match status" value="1"/>
</dbReference>
<keyword evidence="4" id="KW-1185">Reference proteome</keyword>
<evidence type="ECO:0000259" key="2">
    <source>
        <dbReference type="Pfam" id="PF16655"/>
    </source>
</evidence>
<evidence type="ECO:0000313" key="3">
    <source>
        <dbReference type="EMBL" id="SKA82339.1"/>
    </source>
</evidence>
<dbReference type="STRING" id="48467.SAMN02745166_00895"/>
<dbReference type="Pfam" id="PF16655">
    <property type="entry name" value="PhoD_N"/>
    <property type="match status" value="1"/>
</dbReference>
<dbReference type="AlphaFoldDB" id="A0A1T4WYL5"/>
<dbReference type="InterPro" id="IPR052900">
    <property type="entry name" value="Phospholipid_Metab_Enz"/>
</dbReference>
<sequence length="539" mass="60604">MTEVFTWERSSYLPMRSPLYPVVSSHASSRRSFIKGSASLALAAFTCERVYGVVTSAPKFSGYPFTLGVASGDPAPDGFVLWTRLAPKPLEGGGMEAMPVKVSWVVAEDEALSKVVRQGTIVATPEWGHSVHVEVEGLKPDRWYWYQFRVGGESSPKGRTRTFPAVEVIPEKLRFAFASCQHFETGLFTAYEHMMREDLDVVVHLGDYIYEYAGIDKRVRKHTGPESTSIDTYRNRHAQYKCDPALQGMHALVPWLVTWDDHEFDNNCAGDVSEEHDVSRESFLKRRAAAYQAYYEHMPLRRSAMPKGPDMLLYRKVGYGRLADFHMLDTRQYRSDQPCGDGKKPQCEQALNPDSTMMGPIQRDWLFENLGKSASTWNVLAQQVMMARVDRAAGSEVGYSMDQWPGYEKERRRVLKYLHEQRVTNPVILTGDIHSNWANDLIADFDDLDSEVVASEFVGTSISSGGDGALEPKNLEPTYSENPFVKFHSAERGYVRCEVTPNDWKTDYQAVPYVSKPGAPLLTRASFAVEAGKAGLQKG</sequence>
<feature type="domain" description="PhoD-like phosphatase metallophosphatase" evidence="1">
    <location>
        <begin position="175"/>
        <end position="508"/>
    </location>
</feature>
<accession>A0A1T4WYL5</accession>
<dbReference type="PANTHER" id="PTHR43606">
    <property type="entry name" value="PHOSPHATASE, PUTATIVE (AFU_ORTHOLOGUE AFUA_6G08710)-RELATED"/>
    <property type="match status" value="1"/>
</dbReference>
<dbReference type="Pfam" id="PF09423">
    <property type="entry name" value="PhoD"/>
    <property type="match status" value="1"/>
</dbReference>
<dbReference type="InterPro" id="IPR029052">
    <property type="entry name" value="Metallo-depent_PP-like"/>
</dbReference>
<dbReference type="Gene3D" id="2.60.40.380">
    <property type="entry name" value="Purple acid phosphatase-like, N-terminal"/>
    <property type="match status" value="1"/>
</dbReference>
<name>A0A1T4WYL5_9BACT</name>
<dbReference type="Proteomes" id="UP000190774">
    <property type="component" value="Unassembled WGS sequence"/>
</dbReference>
<evidence type="ECO:0000313" key="4">
    <source>
        <dbReference type="Proteomes" id="UP000190774"/>
    </source>
</evidence>
<protein>
    <submittedName>
        <fullName evidence="3">Alkaline phosphatase D</fullName>
    </submittedName>
</protein>
<dbReference type="InterPro" id="IPR032093">
    <property type="entry name" value="PhoD_N"/>
</dbReference>